<dbReference type="Proteomes" id="UP000613002">
    <property type="component" value="Unassembled WGS sequence"/>
</dbReference>
<evidence type="ECO:0000313" key="2">
    <source>
        <dbReference type="Proteomes" id="UP000613002"/>
    </source>
</evidence>
<accession>A0A6G9J1Q3</accession>
<protein>
    <submittedName>
        <fullName evidence="1">Uncharacterized protein</fullName>
    </submittedName>
</protein>
<name>A0A6G9J1Q3_9BACL</name>
<dbReference type="RefSeq" id="WP_062755522.1">
    <property type="nucleotide sequence ID" value="NZ_BDAQ01000011.1"/>
</dbReference>
<gene>
    <name evidence="1" type="ORF">HNR78_001571</name>
</gene>
<reference evidence="1 2" key="1">
    <citation type="submission" date="2020-08" db="EMBL/GenBank/DDBJ databases">
        <title>Genomic Encyclopedia of Type Strains, Phase IV (KMG-IV): sequencing the most valuable type-strain genomes for metagenomic binning, comparative biology and taxonomic classification.</title>
        <authorList>
            <person name="Goeker M."/>
        </authorList>
    </citation>
    <scope>NUCLEOTIDE SEQUENCE [LARGE SCALE GENOMIC DNA]</scope>
    <source>
        <strain evidence="1 2">DSM 14590</strain>
    </source>
</reference>
<evidence type="ECO:0000313" key="1">
    <source>
        <dbReference type="EMBL" id="MBB3868688.1"/>
    </source>
</evidence>
<comment type="caution">
    <text evidence="1">The sequence shown here is derived from an EMBL/GenBank/DDBJ whole genome shotgun (WGS) entry which is preliminary data.</text>
</comment>
<organism evidence="1 2">
    <name type="scientific">Parageobacillus toebii NBRC 107807</name>
    <dbReference type="NCBI Taxonomy" id="1223503"/>
    <lineage>
        <taxon>Bacteria</taxon>
        <taxon>Bacillati</taxon>
        <taxon>Bacillota</taxon>
        <taxon>Bacilli</taxon>
        <taxon>Bacillales</taxon>
        <taxon>Anoxybacillaceae</taxon>
        <taxon>Parageobacillus</taxon>
    </lineage>
</organism>
<proteinExistence type="predicted"/>
<dbReference type="EMBL" id="JACICZ010000004">
    <property type="protein sequence ID" value="MBB3868688.1"/>
    <property type="molecule type" value="Genomic_DNA"/>
</dbReference>
<sequence length="268" mass="31769">MVTIQTNIERLNRLILSLWRKNWRGIQRDEEEPLPAFFKTPSSEVKLLFIGINPALNKDDYRKILKKELKENPNLQKVYEEGFRSFITRSRTKVYNLHELISELELVEHIIGKHHNYEKRPKEIARYLGIDPGRELYMTDLFFIRKTNQAEFLKTYVYRNGKNINEGLTTFALRQLKILSILIKIINPKMIIICNAEAARLFKKYVIPMVSPKINYFCNEFGTYIININGRNVPIFYSSMLSGQRALDSFSFERLKWHMKTVMNKIIE</sequence>
<keyword evidence="2" id="KW-1185">Reference proteome</keyword>
<dbReference type="AlphaFoldDB" id="A0A6G9J1Q3"/>